<dbReference type="eggNOG" id="ENOG5033BS3">
    <property type="taxonomic scope" value="Bacteria"/>
</dbReference>
<protein>
    <recommendedName>
        <fullName evidence="3">Asp23/Gls24 family envelope stress response protein</fullName>
    </recommendedName>
</protein>
<evidence type="ECO:0000313" key="2">
    <source>
        <dbReference type="Proteomes" id="UP000019277"/>
    </source>
</evidence>
<comment type="caution">
    <text evidence="1">The sequence shown here is derived from an EMBL/GenBank/DDBJ whole genome shotgun (WGS) entry which is preliminary data.</text>
</comment>
<dbReference type="STRING" id="909613.UO65_3022"/>
<keyword evidence="2" id="KW-1185">Reference proteome</keyword>
<dbReference type="Proteomes" id="UP000019277">
    <property type="component" value="Unassembled WGS sequence"/>
</dbReference>
<organism evidence="1 2">
    <name type="scientific">Actinokineospora spheciospongiae</name>
    <dbReference type="NCBI Taxonomy" id="909613"/>
    <lineage>
        <taxon>Bacteria</taxon>
        <taxon>Bacillati</taxon>
        <taxon>Actinomycetota</taxon>
        <taxon>Actinomycetes</taxon>
        <taxon>Pseudonocardiales</taxon>
        <taxon>Pseudonocardiaceae</taxon>
        <taxon>Actinokineospora</taxon>
    </lineage>
</organism>
<sequence>MDPAASPGALADAIGAAVLADPAVLRLDGGAFGAVATALPGRRVVGVRVGAPGDPIEVSVVLALGTTVPAAAARVRGAVRALAGPVPVDVHVSDVDVP</sequence>
<reference evidence="1 2" key="1">
    <citation type="journal article" date="2014" name="Genome Announc.">
        <title>Draft Genome Sequence of the Antitrypanosomally Active Sponge-Associated Bacterium Actinokineospora sp. Strain EG49.</title>
        <authorList>
            <person name="Harjes J."/>
            <person name="Ryu T."/>
            <person name="Abdelmohsen U.R."/>
            <person name="Moitinho-Silva L."/>
            <person name="Horn H."/>
            <person name="Ravasi T."/>
            <person name="Hentschel U."/>
        </authorList>
    </citation>
    <scope>NUCLEOTIDE SEQUENCE [LARGE SCALE GENOMIC DNA]</scope>
    <source>
        <strain evidence="1 2">EG49</strain>
    </source>
</reference>
<dbReference type="AlphaFoldDB" id="W7J6G6"/>
<dbReference type="RefSeq" id="WP_035283035.1">
    <property type="nucleotide sequence ID" value="NZ_AYXG01000103.1"/>
</dbReference>
<proteinExistence type="predicted"/>
<dbReference type="PATRIC" id="fig|909613.9.peg.3024"/>
<dbReference type="EMBL" id="AYXG01000103">
    <property type="protein sequence ID" value="EWC61664.1"/>
    <property type="molecule type" value="Genomic_DNA"/>
</dbReference>
<evidence type="ECO:0008006" key="3">
    <source>
        <dbReference type="Google" id="ProtNLM"/>
    </source>
</evidence>
<accession>W7J6G6</accession>
<evidence type="ECO:0000313" key="1">
    <source>
        <dbReference type="EMBL" id="EWC61664.1"/>
    </source>
</evidence>
<name>W7J6G6_9PSEU</name>
<gene>
    <name evidence="1" type="ORF">UO65_3022</name>
</gene>